<accession>A0A5C6M4K2</accession>
<dbReference type="EMBL" id="SRHE01000252">
    <property type="protein sequence ID" value="TWW09518.1"/>
    <property type="molecule type" value="Genomic_DNA"/>
</dbReference>
<organism evidence="1 2">
    <name type="scientific">Planctomyces bekefii</name>
    <dbReference type="NCBI Taxonomy" id="1653850"/>
    <lineage>
        <taxon>Bacteria</taxon>
        <taxon>Pseudomonadati</taxon>
        <taxon>Planctomycetota</taxon>
        <taxon>Planctomycetia</taxon>
        <taxon>Planctomycetales</taxon>
        <taxon>Planctomycetaceae</taxon>
        <taxon>Planctomyces</taxon>
    </lineage>
</organism>
<proteinExistence type="predicted"/>
<dbReference type="AlphaFoldDB" id="A0A5C6M4K2"/>
<keyword evidence="2" id="KW-1185">Reference proteome</keyword>
<reference evidence="1 2" key="1">
    <citation type="submission" date="2019-08" db="EMBL/GenBank/DDBJ databases">
        <title>100 year-old enigma solved: identification of Planctomyces bekefii, the type genus and species of the phylum Planctomycetes.</title>
        <authorList>
            <person name="Svetlana D.N."/>
            <person name="Overmann J."/>
        </authorList>
    </citation>
    <scope>NUCLEOTIDE SEQUENCE [LARGE SCALE GENOMIC DNA]</scope>
    <source>
        <strain evidence="1">Phe10_nw2017</strain>
    </source>
</reference>
<evidence type="ECO:0000313" key="1">
    <source>
        <dbReference type="EMBL" id="TWW09518.1"/>
    </source>
</evidence>
<sequence>LLLLGPVVYLGFPARQTAGAVADSGGLGVLSQKRQQYDLGEATLGKVDPSSSAMNLLLLGLRGPAATVLQLKAIDYQERKQWAKLRATVDSIIMLQPHYVQIWKFQGWNLAYNVSREWDKVDDRFYWVKEGIKFLILGTNRNQTVPILFHDVGEFVQSKMGVSDEKKFFREFFVHDPDPRFKTTSGEPGPDRAINPDGKDSYLVAYDWFVRANEKDDNDGVIGVKGKTHVFFRQGPARALLYFAKTRAEKGLFDEHIPAWDRAYKSWMDDYGKMDFLGLDDKKYRLNCTEDELKALAEENGVTLQEQRRIWAQNLDMTNFRQWRDIADLERTPEMLEARRASFEGKKAYNEGRNSDTMLPDKTVQISDSQKSLEAAMTQWAKLAEKYPNMFIDGDNVEDCLLLVQYYRVVCQLNGRNMPDSYPLKDIWDKHPSRHPDAERNFLIETRLQQRK</sequence>
<gene>
    <name evidence="1" type="ORF">E3A20_13540</name>
</gene>
<evidence type="ECO:0000313" key="2">
    <source>
        <dbReference type="Proteomes" id="UP000321083"/>
    </source>
</evidence>
<comment type="caution">
    <text evidence="1">The sequence shown here is derived from an EMBL/GenBank/DDBJ whole genome shotgun (WGS) entry which is preliminary data.</text>
</comment>
<name>A0A5C6M4K2_9PLAN</name>
<evidence type="ECO:0008006" key="3">
    <source>
        <dbReference type="Google" id="ProtNLM"/>
    </source>
</evidence>
<dbReference type="Proteomes" id="UP000321083">
    <property type="component" value="Unassembled WGS sequence"/>
</dbReference>
<reference evidence="1 2" key="2">
    <citation type="submission" date="2019-08" db="EMBL/GenBank/DDBJ databases">
        <authorList>
            <person name="Henke P."/>
        </authorList>
    </citation>
    <scope>NUCLEOTIDE SEQUENCE [LARGE SCALE GENOMIC DNA]</scope>
    <source>
        <strain evidence="1">Phe10_nw2017</strain>
    </source>
</reference>
<feature type="non-terminal residue" evidence="1">
    <location>
        <position position="1"/>
    </location>
</feature>
<protein>
    <recommendedName>
        <fullName evidence="3">IRE (Iron responsive element)</fullName>
    </recommendedName>
</protein>